<evidence type="ECO:0000313" key="4">
    <source>
        <dbReference type="Proteomes" id="UP000244081"/>
    </source>
</evidence>
<dbReference type="InterPro" id="IPR011010">
    <property type="entry name" value="DNA_brk_join_enz"/>
</dbReference>
<evidence type="ECO:0000313" key="3">
    <source>
        <dbReference type="EMBL" id="PTW53885.1"/>
    </source>
</evidence>
<keyword evidence="1" id="KW-0233">DNA recombination</keyword>
<name>A0A2T5UQV3_9HYPH</name>
<protein>
    <submittedName>
        <fullName evidence="3">Site-specific recombinase XerD</fullName>
    </submittedName>
</protein>
<dbReference type="GO" id="GO:0006310">
    <property type="term" value="P:DNA recombination"/>
    <property type="evidence" value="ECO:0007669"/>
    <property type="project" value="UniProtKB-KW"/>
</dbReference>
<keyword evidence="4" id="KW-1185">Reference proteome</keyword>
<accession>A0A2T5UQV3</accession>
<dbReference type="SUPFAM" id="SSF56349">
    <property type="entry name" value="DNA breaking-rejoining enzymes"/>
    <property type="match status" value="1"/>
</dbReference>
<dbReference type="InterPro" id="IPR013762">
    <property type="entry name" value="Integrase-like_cat_sf"/>
</dbReference>
<feature type="domain" description="Tyr recombinase" evidence="2">
    <location>
        <begin position="170"/>
        <end position="355"/>
    </location>
</feature>
<reference evidence="3 4" key="1">
    <citation type="submission" date="2018-04" db="EMBL/GenBank/DDBJ databases">
        <title>Genomic Encyclopedia of Archaeal and Bacterial Type Strains, Phase II (KMG-II): from individual species to whole genera.</title>
        <authorList>
            <person name="Goeker M."/>
        </authorList>
    </citation>
    <scope>NUCLEOTIDE SEQUENCE [LARGE SCALE GENOMIC DNA]</scope>
    <source>
        <strain evidence="3 4">DSM 23382</strain>
    </source>
</reference>
<comment type="caution">
    <text evidence="3">The sequence shown here is derived from an EMBL/GenBank/DDBJ whole genome shotgun (WGS) entry which is preliminary data.</text>
</comment>
<organism evidence="3 4">
    <name type="scientific">Breoghania corrubedonensis</name>
    <dbReference type="NCBI Taxonomy" id="665038"/>
    <lineage>
        <taxon>Bacteria</taxon>
        <taxon>Pseudomonadati</taxon>
        <taxon>Pseudomonadota</taxon>
        <taxon>Alphaproteobacteria</taxon>
        <taxon>Hyphomicrobiales</taxon>
        <taxon>Stappiaceae</taxon>
        <taxon>Breoghania</taxon>
    </lineage>
</organism>
<sequence>MLMDAKGIHRVRSKLAGGRARYRYYAWRGGPCFWTCDNAPVREPVPTAFKAAYEQAILSRPKGSTETGTLRALIRLYESDAAFRRRKPITQRDYRRSMTVIEKTFGTARLGAFADRRMIRRVMEWHQGFAATPRQADMHLGMLVRLLNYAVASGDLASHVIHNIPRLHDADRSAIVWEAHEIERIISAAGPPLSFALRIAAYSGARRTDLVFMPVSADEGDRLFFQTSKSNRRTDVLFPVTPELRSALDDMAAYRKAAAERTGAECATILCNSRGLPWTPDGFSTSFNKARAAANIDKHLHDLRGTAVVNYIGHGYDDRALAEMFGWATKDIARIRKRYAGRVQVVSASIERGKRRRP</sequence>
<dbReference type="PROSITE" id="PS51898">
    <property type="entry name" value="TYR_RECOMBINASE"/>
    <property type="match status" value="1"/>
</dbReference>
<gene>
    <name evidence="3" type="ORF">C8N35_1155</name>
</gene>
<dbReference type="Proteomes" id="UP000244081">
    <property type="component" value="Unassembled WGS sequence"/>
</dbReference>
<dbReference type="Gene3D" id="1.10.443.10">
    <property type="entry name" value="Intergrase catalytic core"/>
    <property type="match status" value="1"/>
</dbReference>
<proteinExistence type="predicted"/>
<dbReference type="GO" id="GO:0015074">
    <property type="term" value="P:DNA integration"/>
    <property type="evidence" value="ECO:0007669"/>
    <property type="project" value="InterPro"/>
</dbReference>
<dbReference type="AlphaFoldDB" id="A0A2T5UQV3"/>
<dbReference type="GO" id="GO:0003677">
    <property type="term" value="F:DNA binding"/>
    <property type="evidence" value="ECO:0007669"/>
    <property type="project" value="InterPro"/>
</dbReference>
<dbReference type="InterPro" id="IPR002104">
    <property type="entry name" value="Integrase_catalytic"/>
</dbReference>
<dbReference type="EMBL" id="QAYG01000015">
    <property type="protein sequence ID" value="PTW53885.1"/>
    <property type="molecule type" value="Genomic_DNA"/>
</dbReference>
<dbReference type="Pfam" id="PF00589">
    <property type="entry name" value="Phage_integrase"/>
    <property type="match status" value="1"/>
</dbReference>
<evidence type="ECO:0000256" key="1">
    <source>
        <dbReference type="ARBA" id="ARBA00023172"/>
    </source>
</evidence>
<evidence type="ECO:0000259" key="2">
    <source>
        <dbReference type="PROSITE" id="PS51898"/>
    </source>
</evidence>